<evidence type="ECO:0000313" key="2">
    <source>
        <dbReference type="Proteomes" id="UP000305792"/>
    </source>
</evidence>
<comment type="caution">
    <text evidence="1">The sequence shown here is derived from an EMBL/GenBank/DDBJ whole genome shotgun (WGS) entry which is preliminary data.</text>
</comment>
<dbReference type="AlphaFoldDB" id="A0A4S8PBH0"/>
<dbReference type="GO" id="GO:0016787">
    <property type="term" value="F:hydrolase activity"/>
    <property type="evidence" value="ECO:0007669"/>
    <property type="project" value="UniProtKB-KW"/>
</dbReference>
<dbReference type="Proteomes" id="UP000305792">
    <property type="component" value="Unassembled WGS sequence"/>
</dbReference>
<sequence>MDDAVVIPGGAFGPGAGMLMYAPLVAERRGAIVHRHHWSEQPEDVLDPTIEAWVRGEIDPLLDAVSGRPLLIGKSLGTNAASVAAERGLPAIWLTPLLTLPWVVDAISRATAPVLLIGGTADKWWDGPVARRLSTHVLEVAGADHGMLVSGPAIDSISVLGQVITTIENFLELLG</sequence>
<accession>A0A4S8PBH0</accession>
<name>A0A4S8PBH0_9ACTN</name>
<reference evidence="1 2" key="1">
    <citation type="journal article" date="2018" name="Int. J. Syst. Evol. Microbiol.">
        <title>Glycomyces paridis sp. nov., isolated from the medicinal plant Paris polyphylla.</title>
        <authorList>
            <person name="Fang X.M."/>
            <person name="Bai J.L."/>
            <person name="Su J."/>
            <person name="Zhao L.L."/>
            <person name="Liu H.Y."/>
            <person name="Ma B.P."/>
            <person name="Zhang Y.Q."/>
            <person name="Yu L.Y."/>
        </authorList>
    </citation>
    <scope>NUCLEOTIDE SEQUENCE [LARGE SCALE GENOMIC DNA]</scope>
    <source>
        <strain evidence="1 2">CPCC 204357</strain>
    </source>
</reference>
<keyword evidence="1" id="KW-0378">Hydrolase</keyword>
<gene>
    <name evidence="1" type="ORF">E9998_18210</name>
</gene>
<protein>
    <submittedName>
        <fullName evidence="1">Alpha/beta hydrolase</fullName>
    </submittedName>
</protein>
<dbReference type="OrthoDB" id="70765at2"/>
<evidence type="ECO:0000313" key="1">
    <source>
        <dbReference type="EMBL" id="THV26492.1"/>
    </source>
</evidence>
<keyword evidence="2" id="KW-1185">Reference proteome</keyword>
<dbReference type="RefSeq" id="WP_136531121.1">
    <property type="nucleotide sequence ID" value="NZ_STGX01000014.1"/>
</dbReference>
<dbReference type="InterPro" id="IPR029058">
    <property type="entry name" value="AB_hydrolase_fold"/>
</dbReference>
<proteinExistence type="predicted"/>
<dbReference type="SUPFAM" id="SSF53474">
    <property type="entry name" value="alpha/beta-Hydrolases"/>
    <property type="match status" value="1"/>
</dbReference>
<dbReference type="EMBL" id="STGX01000014">
    <property type="protein sequence ID" value="THV26492.1"/>
    <property type="molecule type" value="Genomic_DNA"/>
</dbReference>
<dbReference type="Gene3D" id="3.40.50.1820">
    <property type="entry name" value="alpha/beta hydrolase"/>
    <property type="match status" value="1"/>
</dbReference>
<organism evidence="1 2">
    <name type="scientific">Glycomyces paridis</name>
    <dbReference type="NCBI Taxonomy" id="2126555"/>
    <lineage>
        <taxon>Bacteria</taxon>
        <taxon>Bacillati</taxon>
        <taxon>Actinomycetota</taxon>
        <taxon>Actinomycetes</taxon>
        <taxon>Glycomycetales</taxon>
        <taxon>Glycomycetaceae</taxon>
        <taxon>Glycomyces</taxon>
    </lineage>
</organism>